<feature type="domain" description="ABC transporter" evidence="10">
    <location>
        <begin position="336"/>
        <end position="572"/>
    </location>
</feature>
<dbReference type="InterPro" id="IPR027417">
    <property type="entry name" value="P-loop_NTPase"/>
</dbReference>
<dbReference type="RefSeq" id="WP_006037154.1">
    <property type="nucleotide sequence ID" value="NZ_AEDD01000002.1"/>
</dbReference>
<organism evidence="12 13">
    <name type="scientific">Paenibacillus curdlanolyticus YK9</name>
    <dbReference type="NCBI Taxonomy" id="717606"/>
    <lineage>
        <taxon>Bacteria</taxon>
        <taxon>Bacillati</taxon>
        <taxon>Bacillota</taxon>
        <taxon>Bacilli</taxon>
        <taxon>Bacillales</taxon>
        <taxon>Paenibacillaceae</taxon>
        <taxon>Paenibacillus</taxon>
    </lineage>
</organism>
<evidence type="ECO:0000256" key="7">
    <source>
        <dbReference type="ARBA" id="ARBA00022989"/>
    </source>
</evidence>
<evidence type="ECO:0000256" key="5">
    <source>
        <dbReference type="ARBA" id="ARBA00022741"/>
    </source>
</evidence>
<comment type="subcellular location">
    <subcellularLocation>
        <location evidence="1">Cell membrane</location>
        <topology evidence="1">Multi-pass membrane protein</topology>
    </subcellularLocation>
</comment>
<evidence type="ECO:0000259" key="10">
    <source>
        <dbReference type="PROSITE" id="PS50893"/>
    </source>
</evidence>
<name>E0I667_9BACL</name>
<dbReference type="Gene3D" id="1.20.1560.10">
    <property type="entry name" value="ABC transporter type 1, transmembrane domain"/>
    <property type="match status" value="1"/>
</dbReference>
<dbReference type="SUPFAM" id="SSF90123">
    <property type="entry name" value="ABC transporter transmembrane region"/>
    <property type="match status" value="1"/>
</dbReference>
<evidence type="ECO:0000256" key="4">
    <source>
        <dbReference type="ARBA" id="ARBA00022692"/>
    </source>
</evidence>
<feature type="transmembrane region" description="Helical" evidence="9">
    <location>
        <begin position="236"/>
        <end position="258"/>
    </location>
</feature>
<evidence type="ECO:0000256" key="1">
    <source>
        <dbReference type="ARBA" id="ARBA00004651"/>
    </source>
</evidence>
<gene>
    <name evidence="12" type="ORF">PaecuDRAFT_1139</name>
</gene>
<evidence type="ECO:0000256" key="6">
    <source>
        <dbReference type="ARBA" id="ARBA00022840"/>
    </source>
</evidence>
<dbReference type="GO" id="GO:0140359">
    <property type="term" value="F:ABC-type transporter activity"/>
    <property type="evidence" value="ECO:0007669"/>
    <property type="project" value="InterPro"/>
</dbReference>
<keyword evidence="6" id="KW-0067">ATP-binding</keyword>
<dbReference type="CDD" id="cd18548">
    <property type="entry name" value="ABC_6TM_Tm287_like"/>
    <property type="match status" value="1"/>
</dbReference>
<sequence length="587" mass="64329">MSLFRKYRSQYGRSFLIAVVFLMFEALADLLQPAILAIIIDKGVLAGDMRTVYWCGSLMLLVTALGAVSALIRNLLSSRVSQRFGAELRADLYEKMQTLPTDELDRLDRASLITRLTNDVTQIQNFVNGLMRIFVKAPLLGIGAVIMAVRLNPPMSIILIAIVPIVAFLIAMNLRIGFPRFARVQEALDRMNGYTRDFLSGIRVVKAFNRYEDEAVKFEHSNESYRQASEQALRGMAIFNPLIALTVNIGIVMILWVGGLRIDHGHMQAGQVVAFINYMQQILFSLMTISMVFNTFVRAKTSAGRITEVLAKPSRPTGAILPASGEHSAQAGKPCIQFDHVTFSYEGAAGEPVLHDLTFTIERGETVGIIGSTGSGKSTLVHLIPRFYDPTNGSVFVHGNDTKQVDPASLRSRMAIVPQQTVLFTGTIKDNIRWGNEAATPEQIEEAASVAAAHDFIAASPLGYDTIVGQGGVNFSGGQKQRLSIARALVRQPDILILDDCTSALDVVIEAKIKAALKKGAGKVTCLLIAQRMSSVMDADRIIVMDDGRIAGIGKHEELLLNCKVYQEIYRSQWGKENDQHAAAAQC</sequence>
<feature type="transmembrane region" description="Helical" evidence="9">
    <location>
        <begin position="157"/>
        <end position="176"/>
    </location>
</feature>
<evidence type="ECO:0000259" key="11">
    <source>
        <dbReference type="PROSITE" id="PS50929"/>
    </source>
</evidence>
<keyword evidence="3" id="KW-1003">Cell membrane</keyword>
<dbReference type="InterPro" id="IPR003593">
    <property type="entry name" value="AAA+_ATPase"/>
</dbReference>
<keyword evidence="4 9" id="KW-0812">Transmembrane</keyword>
<protein>
    <submittedName>
        <fullName evidence="12">ABC transporter related protein</fullName>
    </submittedName>
</protein>
<dbReference type="EMBL" id="AEDD01000002">
    <property type="protein sequence ID" value="EFM12459.1"/>
    <property type="molecule type" value="Genomic_DNA"/>
</dbReference>
<dbReference type="Pfam" id="PF00664">
    <property type="entry name" value="ABC_membrane"/>
    <property type="match status" value="1"/>
</dbReference>
<feature type="transmembrane region" description="Helical" evidence="9">
    <location>
        <begin position="51"/>
        <end position="72"/>
    </location>
</feature>
<dbReference type="Gene3D" id="3.40.50.300">
    <property type="entry name" value="P-loop containing nucleotide triphosphate hydrolases"/>
    <property type="match status" value="1"/>
</dbReference>
<keyword evidence="8 9" id="KW-0472">Membrane</keyword>
<dbReference type="SMART" id="SM00382">
    <property type="entry name" value="AAA"/>
    <property type="match status" value="1"/>
</dbReference>
<keyword evidence="2" id="KW-0813">Transport</keyword>
<dbReference type="OrthoDB" id="9770415at2"/>
<accession>E0I667</accession>
<feature type="domain" description="ABC transmembrane type-1" evidence="11">
    <location>
        <begin position="16"/>
        <end position="298"/>
    </location>
</feature>
<dbReference type="AlphaFoldDB" id="E0I667"/>
<dbReference type="GO" id="GO:0005886">
    <property type="term" value="C:plasma membrane"/>
    <property type="evidence" value="ECO:0007669"/>
    <property type="project" value="UniProtKB-SubCell"/>
</dbReference>
<dbReference type="PROSITE" id="PS00211">
    <property type="entry name" value="ABC_TRANSPORTER_1"/>
    <property type="match status" value="1"/>
</dbReference>
<proteinExistence type="predicted"/>
<feature type="transmembrane region" description="Helical" evidence="9">
    <location>
        <begin position="15"/>
        <end position="39"/>
    </location>
</feature>
<reference evidence="12 13" key="1">
    <citation type="submission" date="2010-07" db="EMBL/GenBank/DDBJ databases">
        <title>The draft genome of Paenibacillus curdlanolyticus YK9.</title>
        <authorList>
            <consortium name="US DOE Joint Genome Institute (JGI-PGF)"/>
            <person name="Lucas S."/>
            <person name="Copeland A."/>
            <person name="Lapidus A."/>
            <person name="Cheng J.-F."/>
            <person name="Bruce D."/>
            <person name="Goodwin L."/>
            <person name="Pitluck S."/>
            <person name="Land M.L."/>
            <person name="Hauser L."/>
            <person name="Chang Y.-J."/>
            <person name="Jeffries C."/>
            <person name="Anderson I.J."/>
            <person name="Johnson E."/>
            <person name="Loganathan U."/>
            <person name="Mulhopadhyay B."/>
            <person name="Kyrpides N."/>
            <person name="Woyke T.J."/>
        </authorList>
    </citation>
    <scope>NUCLEOTIDE SEQUENCE [LARGE SCALE GENOMIC DNA]</scope>
    <source>
        <strain evidence="12 13">YK9</strain>
    </source>
</reference>
<feature type="transmembrane region" description="Helical" evidence="9">
    <location>
        <begin position="133"/>
        <end position="151"/>
    </location>
</feature>
<dbReference type="SUPFAM" id="SSF52540">
    <property type="entry name" value="P-loop containing nucleoside triphosphate hydrolases"/>
    <property type="match status" value="1"/>
</dbReference>
<dbReference type="GO" id="GO:0016887">
    <property type="term" value="F:ATP hydrolysis activity"/>
    <property type="evidence" value="ECO:0007669"/>
    <property type="project" value="InterPro"/>
</dbReference>
<dbReference type="InterPro" id="IPR011527">
    <property type="entry name" value="ABC1_TM_dom"/>
</dbReference>
<evidence type="ECO:0000313" key="13">
    <source>
        <dbReference type="Proteomes" id="UP000005387"/>
    </source>
</evidence>
<dbReference type="InterPro" id="IPR036640">
    <property type="entry name" value="ABC1_TM_sf"/>
</dbReference>
<dbReference type="PROSITE" id="PS50929">
    <property type="entry name" value="ABC_TM1F"/>
    <property type="match status" value="1"/>
</dbReference>
<dbReference type="PROSITE" id="PS50893">
    <property type="entry name" value="ABC_TRANSPORTER_2"/>
    <property type="match status" value="1"/>
</dbReference>
<dbReference type="GO" id="GO:0005524">
    <property type="term" value="F:ATP binding"/>
    <property type="evidence" value="ECO:0007669"/>
    <property type="project" value="UniProtKB-KW"/>
</dbReference>
<dbReference type="InterPro" id="IPR003439">
    <property type="entry name" value="ABC_transporter-like_ATP-bd"/>
</dbReference>
<dbReference type="STRING" id="717606.PaecuDRAFT_1139"/>
<dbReference type="PANTHER" id="PTHR24221:SF276">
    <property type="entry name" value="ABC TRANSPORTER, ATP-BINDING_PERMEASE PROTEIN"/>
    <property type="match status" value="1"/>
</dbReference>
<evidence type="ECO:0000313" key="12">
    <source>
        <dbReference type="EMBL" id="EFM12459.1"/>
    </source>
</evidence>
<evidence type="ECO:0000256" key="8">
    <source>
        <dbReference type="ARBA" id="ARBA00023136"/>
    </source>
</evidence>
<evidence type="ECO:0000256" key="9">
    <source>
        <dbReference type="SAM" id="Phobius"/>
    </source>
</evidence>
<dbReference type="FunFam" id="3.40.50.300:FF:000221">
    <property type="entry name" value="Multidrug ABC transporter ATP-binding protein"/>
    <property type="match status" value="1"/>
</dbReference>
<dbReference type="Pfam" id="PF00005">
    <property type="entry name" value="ABC_tran"/>
    <property type="match status" value="1"/>
</dbReference>
<dbReference type="InterPro" id="IPR017871">
    <property type="entry name" value="ABC_transporter-like_CS"/>
</dbReference>
<dbReference type="InterPro" id="IPR039421">
    <property type="entry name" value="Type_1_exporter"/>
</dbReference>
<keyword evidence="7 9" id="KW-1133">Transmembrane helix</keyword>
<keyword evidence="5" id="KW-0547">Nucleotide-binding</keyword>
<dbReference type="Proteomes" id="UP000005387">
    <property type="component" value="Unassembled WGS sequence"/>
</dbReference>
<dbReference type="PANTHER" id="PTHR24221">
    <property type="entry name" value="ATP-BINDING CASSETTE SUB-FAMILY B"/>
    <property type="match status" value="1"/>
</dbReference>
<keyword evidence="13" id="KW-1185">Reference proteome</keyword>
<feature type="transmembrane region" description="Helical" evidence="9">
    <location>
        <begin position="278"/>
        <end position="297"/>
    </location>
</feature>
<dbReference type="eggNOG" id="COG1132">
    <property type="taxonomic scope" value="Bacteria"/>
</dbReference>
<evidence type="ECO:0000256" key="2">
    <source>
        <dbReference type="ARBA" id="ARBA00022448"/>
    </source>
</evidence>
<evidence type="ECO:0000256" key="3">
    <source>
        <dbReference type="ARBA" id="ARBA00022475"/>
    </source>
</evidence>